<keyword evidence="1" id="KW-1133">Transmembrane helix</keyword>
<keyword evidence="1" id="KW-0812">Transmembrane</keyword>
<reference evidence="2 3" key="1">
    <citation type="journal article" date="2018" name="Nat. Ecol. Evol.">
        <title>Pezizomycetes genomes reveal the molecular basis of ectomycorrhizal truffle lifestyle.</title>
        <authorList>
            <person name="Murat C."/>
            <person name="Payen T."/>
            <person name="Noel B."/>
            <person name="Kuo A."/>
            <person name="Morin E."/>
            <person name="Chen J."/>
            <person name="Kohler A."/>
            <person name="Krizsan K."/>
            <person name="Balestrini R."/>
            <person name="Da Silva C."/>
            <person name="Montanini B."/>
            <person name="Hainaut M."/>
            <person name="Levati E."/>
            <person name="Barry K.W."/>
            <person name="Belfiori B."/>
            <person name="Cichocki N."/>
            <person name="Clum A."/>
            <person name="Dockter R.B."/>
            <person name="Fauchery L."/>
            <person name="Guy J."/>
            <person name="Iotti M."/>
            <person name="Le Tacon F."/>
            <person name="Lindquist E.A."/>
            <person name="Lipzen A."/>
            <person name="Malagnac F."/>
            <person name="Mello A."/>
            <person name="Molinier V."/>
            <person name="Miyauchi S."/>
            <person name="Poulain J."/>
            <person name="Riccioni C."/>
            <person name="Rubini A."/>
            <person name="Sitrit Y."/>
            <person name="Splivallo R."/>
            <person name="Traeger S."/>
            <person name="Wang M."/>
            <person name="Zifcakova L."/>
            <person name="Wipf D."/>
            <person name="Zambonelli A."/>
            <person name="Paolocci F."/>
            <person name="Nowrousian M."/>
            <person name="Ottonello S."/>
            <person name="Baldrian P."/>
            <person name="Spatafora J.W."/>
            <person name="Henrissat B."/>
            <person name="Nagy L.G."/>
            <person name="Aury J.M."/>
            <person name="Wincker P."/>
            <person name="Grigoriev I.V."/>
            <person name="Bonfante P."/>
            <person name="Martin F.M."/>
        </authorList>
    </citation>
    <scope>NUCLEOTIDE SEQUENCE [LARGE SCALE GENOMIC DNA]</scope>
    <source>
        <strain evidence="2 3">ATCC MYA-4762</strain>
    </source>
</reference>
<proteinExistence type="predicted"/>
<keyword evidence="1" id="KW-0472">Membrane</keyword>
<dbReference type="AlphaFoldDB" id="A0A3N4LUJ3"/>
<sequence>MADLLMSSTSHCLAMFFLIGCISGPVPFFACPVTYHLISQRRNTKSCLRWPWRGLIRQFLSIFLLIVYVCQLRMRQWAARTKVKQVIRFVGAHS</sequence>
<dbReference type="Proteomes" id="UP000267821">
    <property type="component" value="Unassembled WGS sequence"/>
</dbReference>
<evidence type="ECO:0000313" key="2">
    <source>
        <dbReference type="EMBL" id="RPB26470.1"/>
    </source>
</evidence>
<name>A0A3N4LUJ3_9PEZI</name>
<dbReference type="EMBL" id="ML121534">
    <property type="protein sequence ID" value="RPB26470.1"/>
    <property type="molecule type" value="Genomic_DNA"/>
</dbReference>
<dbReference type="InParanoid" id="A0A3N4LUJ3"/>
<feature type="transmembrane region" description="Helical" evidence="1">
    <location>
        <begin position="54"/>
        <end position="72"/>
    </location>
</feature>
<gene>
    <name evidence="2" type="ORF">L211DRAFT_679482</name>
</gene>
<keyword evidence="3" id="KW-1185">Reference proteome</keyword>
<protein>
    <submittedName>
        <fullName evidence="2">Uncharacterized protein</fullName>
    </submittedName>
</protein>
<evidence type="ECO:0000256" key="1">
    <source>
        <dbReference type="SAM" id="Phobius"/>
    </source>
</evidence>
<accession>A0A3N4LUJ3</accession>
<organism evidence="2 3">
    <name type="scientific">Terfezia boudieri ATCC MYA-4762</name>
    <dbReference type="NCBI Taxonomy" id="1051890"/>
    <lineage>
        <taxon>Eukaryota</taxon>
        <taxon>Fungi</taxon>
        <taxon>Dikarya</taxon>
        <taxon>Ascomycota</taxon>
        <taxon>Pezizomycotina</taxon>
        <taxon>Pezizomycetes</taxon>
        <taxon>Pezizales</taxon>
        <taxon>Pezizaceae</taxon>
        <taxon>Terfezia</taxon>
    </lineage>
</organism>
<evidence type="ECO:0000313" key="3">
    <source>
        <dbReference type="Proteomes" id="UP000267821"/>
    </source>
</evidence>